<evidence type="ECO:0000313" key="7">
    <source>
        <dbReference type="Proteomes" id="UP001370490"/>
    </source>
</evidence>
<proteinExistence type="predicted"/>
<gene>
    <name evidence="6" type="ORF">RJ641_026644</name>
</gene>
<dbReference type="AlphaFoldDB" id="A0AAN8ZKW0"/>
<accession>A0AAN8ZKW0</accession>
<comment type="caution">
    <text evidence="6">The sequence shown here is derived from an EMBL/GenBank/DDBJ whole genome shotgun (WGS) entry which is preliminary data.</text>
</comment>
<evidence type="ECO:0000256" key="2">
    <source>
        <dbReference type="ARBA" id="ARBA00022692"/>
    </source>
</evidence>
<dbReference type="Pfam" id="PF03619">
    <property type="entry name" value="Solute_trans_a"/>
    <property type="match status" value="1"/>
</dbReference>
<keyword evidence="3 5" id="KW-1133">Transmembrane helix</keyword>
<evidence type="ECO:0000256" key="1">
    <source>
        <dbReference type="ARBA" id="ARBA00004141"/>
    </source>
</evidence>
<dbReference type="GO" id="GO:0016020">
    <property type="term" value="C:membrane"/>
    <property type="evidence" value="ECO:0007669"/>
    <property type="project" value="UniProtKB-SubCell"/>
</dbReference>
<organism evidence="6 7">
    <name type="scientific">Dillenia turbinata</name>
    <dbReference type="NCBI Taxonomy" id="194707"/>
    <lineage>
        <taxon>Eukaryota</taxon>
        <taxon>Viridiplantae</taxon>
        <taxon>Streptophyta</taxon>
        <taxon>Embryophyta</taxon>
        <taxon>Tracheophyta</taxon>
        <taxon>Spermatophyta</taxon>
        <taxon>Magnoliopsida</taxon>
        <taxon>eudicotyledons</taxon>
        <taxon>Gunneridae</taxon>
        <taxon>Pentapetalae</taxon>
        <taxon>Dilleniales</taxon>
        <taxon>Dilleniaceae</taxon>
        <taxon>Dillenia</taxon>
    </lineage>
</organism>
<dbReference type="EMBL" id="JBAMMX010000004">
    <property type="protein sequence ID" value="KAK6941267.1"/>
    <property type="molecule type" value="Genomic_DNA"/>
</dbReference>
<feature type="transmembrane region" description="Helical" evidence="5">
    <location>
        <begin position="12"/>
        <end position="33"/>
    </location>
</feature>
<keyword evidence="7" id="KW-1185">Reference proteome</keyword>
<dbReference type="Proteomes" id="UP001370490">
    <property type="component" value="Unassembled WGS sequence"/>
</dbReference>
<dbReference type="InterPro" id="IPR005178">
    <property type="entry name" value="Ostalpha/TMEM184C"/>
</dbReference>
<comment type="subcellular location">
    <subcellularLocation>
        <location evidence="1">Membrane</location>
        <topology evidence="1">Multi-pass membrane protein</topology>
    </subcellularLocation>
</comment>
<evidence type="ECO:0000256" key="3">
    <source>
        <dbReference type="ARBA" id="ARBA00022989"/>
    </source>
</evidence>
<evidence type="ECO:0000313" key="6">
    <source>
        <dbReference type="EMBL" id="KAK6941267.1"/>
    </source>
</evidence>
<sequence>MKPLAKFISFKAIVNATSWQGIGIALLCAFGVLPSEGKIGTGLQDLLICIEAVNLSLIYMFL</sequence>
<dbReference type="PANTHER" id="PTHR23423">
    <property type="entry name" value="ORGANIC SOLUTE TRANSPORTER-RELATED"/>
    <property type="match status" value="1"/>
</dbReference>
<evidence type="ECO:0000256" key="4">
    <source>
        <dbReference type="ARBA" id="ARBA00023136"/>
    </source>
</evidence>
<name>A0AAN8ZKW0_9MAGN</name>
<reference evidence="6 7" key="1">
    <citation type="submission" date="2023-12" db="EMBL/GenBank/DDBJ databases">
        <title>A high-quality genome assembly for Dillenia turbinata (Dilleniales).</title>
        <authorList>
            <person name="Chanderbali A."/>
        </authorList>
    </citation>
    <scope>NUCLEOTIDE SEQUENCE [LARGE SCALE GENOMIC DNA]</scope>
    <source>
        <strain evidence="6">LSX21</strain>
        <tissue evidence="6">Leaf</tissue>
    </source>
</reference>
<protein>
    <submittedName>
        <fullName evidence="6">Organic solute transporter subunit alpha/Transmembrane protein 184</fullName>
    </submittedName>
</protein>
<keyword evidence="4 5" id="KW-0472">Membrane</keyword>
<keyword evidence="2 5" id="KW-0812">Transmembrane</keyword>
<evidence type="ECO:0000256" key="5">
    <source>
        <dbReference type="SAM" id="Phobius"/>
    </source>
</evidence>